<dbReference type="InterPro" id="IPR002591">
    <property type="entry name" value="Phosphodiest/P_Trfase"/>
</dbReference>
<dbReference type="PANTHER" id="PTHR10151">
    <property type="entry name" value="ECTONUCLEOTIDE PYROPHOSPHATASE/PHOSPHODIESTERASE"/>
    <property type="match status" value="1"/>
</dbReference>
<dbReference type="EMBL" id="MSZX01000001">
    <property type="protein sequence ID" value="OPA81358.1"/>
    <property type="molecule type" value="Genomic_DNA"/>
</dbReference>
<protein>
    <submittedName>
        <fullName evidence="1">Nucleotide pyrophosphatase</fullName>
    </submittedName>
</protein>
<name>A0A1T2XNG7_9BACL</name>
<organism evidence="1 2">
    <name type="scientific">Paenibacillus selenitireducens</name>
    <dbReference type="NCBI Taxonomy" id="1324314"/>
    <lineage>
        <taxon>Bacteria</taxon>
        <taxon>Bacillati</taxon>
        <taxon>Bacillota</taxon>
        <taxon>Bacilli</taxon>
        <taxon>Bacillales</taxon>
        <taxon>Paenibacillaceae</taxon>
        <taxon>Paenibacillus</taxon>
    </lineage>
</organism>
<proteinExistence type="predicted"/>
<dbReference type="PANTHER" id="PTHR10151:SF120">
    <property type="entry name" value="BIS(5'-ADENOSYL)-TRIPHOSPHATASE"/>
    <property type="match status" value="1"/>
</dbReference>
<evidence type="ECO:0000313" key="2">
    <source>
        <dbReference type="Proteomes" id="UP000190188"/>
    </source>
</evidence>
<sequence length="275" mass="30323">MEQICKRVFVIGLDGAGNFIKDTPTPHIHELLQQGAMTYQAQTAFPSISAQCWGSMFHGVDPDQHQLNNSVASDTRYPEDNDYPSFMKLVRQQWPDAKIAAFSEWSPINYGIIEQSCNFVDLSVRDPELAQASADYIRNNPDLTLMYIHFGDPDYTGHEFGYGEHVPEYLAKITEIDGYVGVVLDAIKEAGLLEDSLIIITSDHGGGGDHPRDHGSNHPSDMTVFWGCHGPAVLSGTTITDAVSLKDTAHVVTYALGIDPCPRWTGKVPNGIFNR</sequence>
<accession>A0A1T2XNG7</accession>
<gene>
    <name evidence="1" type="ORF">BVG16_03335</name>
</gene>
<evidence type="ECO:0000313" key="1">
    <source>
        <dbReference type="EMBL" id="OPA81358.1"/>
    </source>
</evidence>
<dbReference type="RefSeq" id="WP_078497093.1">
    <property type="nucleotide sequence ID" value="NZ_MSZX01000001.1"/>
</dbReference>
<dbReference type="Pfam" id="PF01663">
    <property type="entry name" value="Phosphodiest"/>
    <property type="match status" value="1"/>
</dbReference>
<dbReference type="SUPFAM" id="SSF53649">
    <property type="entry name" value="Alkaline phosphatase-like"/>
    <property type="match status" value="1"/>
</dbReference>
<keyword evidence="2" id="KW-1185">Reference proteome</keyword>
<dbReference type="InterPro" id="IPR017850">
    <property type="entry name" value="Alkaline_phosphatase_core_sf"/>
</dbReference>
<dbReference type="AlphaFoldDB" id="A0A1T2XNG7"/>
<dbReference type="Proteomes" id="UP000190188">
    <property type="component" value="Unassembled WGS sequence"/>
</dbReference>
<reference evidence="1 2" key="1">
    <citation type="submission" date="2017-01" db="EMBL/GenBank/DDBJ databases">
        <title>Genome analysis of Paenibacillus selenitrireducens ES3-24.</title>
        <authorList>
            <person name="Xu D."/>
            <person name="Yao R."/>
            <person name="Zheng S."/>
        </authorList>
    </citation>
    <scope>NUCLEOTIDE SEQUENCE [LARGE SCALE GENOMIC DNA]</scope>
    <source>
        <strain evidence="1 2">ES3-24</strain>
    </source>
</reference>
<comment type="caution">
    <text evidence="1">The sequence shown here is derived from an EMBL/GenBank/DDBJ whole genome shotgun (WGS) entry which is preliminary data.</text>
</comment>
<dbReference type="GO" id="GO:0016787">
    <property type="term" value="F:hydrolase activity"/>
    <property type="evidence" value="ECO:0007669"/>
    <property type="project" value="UniProtKB-ARBA"/>
</dbReference>
<dbReference type="Gene3D" id="3.40.720.10">
    <property type="entry name" value="Alkaline Phosphatase, subunit A"/>
    <property type="match status" value="1"/>
</dbReference>
<dbReference type="STRING" id="1324314.BVG16_03335"/>